<dbReference type="Proteomes" id="UP000054018">
    <property type="component" value="Unassembled WGS sequence"/>
</dbReference>
<proteinExistence type="predicted"/>
<reference evidence="2 3" key="1">
    <citation type="submission" date="2014-04" db="EMBL/GenBank/DDBJ databases">
        <authorList>
            <consortium name="DOE Joint Genome Institute"/>
            <person name="Kuo A."/>
            <person name="Kohler A."/>
            <person name="Costa M.D."/>
            <person name="Nagy L.G."/>
            <person name="Floudas D."/>
            <person name="Copeland A."/>
            <person name="Barry K.W."/>
            <person name="Cichocki N."/>
            <person name="Veneault-Fourrey C."/>
            <person name="LaButti K."/>
            <person name="Lindquist E.A."/>
            <person name="Lipzen A."/>
            <person name="Lundell T."/>
            <person name="Morin E."/>
            <person name="Murat C."/>
            <person name="Sun H."/>
            <person name="Tunlid A."/>
            <person name="Henrissat B."/>
            <person name="Grigoriev I.V."/>
            <person name="Hibbett D.S."/>
            <person name="Martin F."/>
            <person name="Nordberg H.P."/>
            <person name="Cantor M.N."/>
            <person name="Hua S.X."/>
        </authorList>
    </citation>
    <scope>NUCLEOTIDE SEQUENCE [LARGE SCALE GENOMIC DNA]</scope>
    <source>
        <strain evidence="2 3">441</strain>
    </source>
</reference>
<dbReference type="AlphaFoldDB" id="A0A0C9Z7Q3"/>
<sequence length="123" mass="13500">MFHPSSSCRRLHPQKPKSREAKSRAVSYPRSRKTTYHHSSLALRQRSREPKATTGPPACTGRVSTPSTVWFPDASAVSLLPLTTRCGVGLERLQKEESWGLGGVTKVCRQPAGVVNRNKHAPG</sequence>
<feature type="region of interest" description="Disordered" evidence="1">
    <location>
        <begin position="1"/>
        <end position="65"/>
    </location>
</feature>
<evidence type="ECO:0000313" key="3">
    <source>
        <dbReference type="Proteomes" id="UP000054018"/>
    </source>
</evidence>
<protein>
    <submittedName>
        <fullName evidence="2">Uncharacterized protein</fullName>
    </submittedName>
</protein>
<reference evidence="3" key="2">
    <citation type="submission" date="2015-01" db="EMBL/GenBank/DDBJ databases">
        <title>Evolutionary Origins and Diversification of the Mycorrhizal Mutualists.</title>
        <authorList>
            <consortium name="DOE Joint Genome Institute"/>
            <consortium name="Mycorrhizal Genomics Consortium"/>
            <person name="Kohler A."/>
            <person name="Kuo A."/>
            <person name="Nagy L.G."/>
            <person name="Floudas D."/>
            <person name="Copeland A."/>
            <person name="Barry K.W."/>
            <person name="Cichocki N."/>
            <person name="Veneault-Fourrey C."/>
            <person name="LaButti K."/>
            <person name="Lindquist E.A."/>
            <person name="Lipzen A."/>
            <person name="Lundell T."/>
            <person name="Morin E."/>
            <person name="Murat C."/>
            <person name="Riley R."/>
            <person name="Ohm R."/>
            <person name="Sun H."/>
            <person name="Tunlid A."/>
            <person name="Henrissat B."/>
            <person name="Grigoriev I.V."/>
            <person name="Hibbett D.S."/>
            <person name="Martin F."/>
        </authorList>
    </citation>
    <scope>NUCLEOTIDE SEQUENCE [LARGE SCALE GENOMIC DNA]</scope>
    <source>
        <strain evidence="3">441</strain>
    </source>
</reference>
<keyword evidence="3" id="KW-1185">Reference proteome</keyword>
<evidence type="ECO:0000313" key="2">
    <source>
        <dbReference type="EMBL" id="KIK18422.1"/>
    </source>
</evidence>
<dbReference type="EMBL" id="KN833806">
    <property type="protein sequence ID" value="KIK18422.1"/>
    <property type="molecule type" value="Genomic_DNA"/>
</dbReference>
<gene>
    <name evidence="2" type="ORF">PISMIDRAFT_190156</name>
</gene>
<organism evidence="2 3">
    <name type="scientific">Pisolithus microcarpus 441</name>
    <dbReference type="NCBI Taxonomy" id="765257"/>
    <lineage>
        <taxon>Eukaryota</taxon>
        <taxon>Fungi</taxon>
        <taxon>Dikarya</taxon>
        <taxon>Basidiomycota</taxon>
        <taxon>Agaricomycotina</taxon>
        <taxon>Agaricomycetes</taxon>
        <taxon>Agaricomycetidae</taxon>
        <taxon>Boletales</taxon>
        <taxon>Sclerodermatineae</taxon>
        <taxon>Pisolithaceae</taxon>
        <taxon>Pisolithus</taxon>
    </lineage>
</organism>
<name>A0A0C9Z7Q3_9AGAM</name>
<evidence type="ECO:0000256" key="1">
    <source>
        <dbReference type="SAM" id="MobiDB-lite"/>
    </source>
</evidence>
<accession>A0A0C9Z7Q3</accession>
<dbReference type="HOGENOM" id="CLU_2016146_0_0_1"/>